<proteinExistence type="predicted"/>
<organism evidence="1 2">
    <name type="scientific">Protopolystoma xenopodis</name>
    <dbReference type="NCBI Taxonomy" id="117903"/>
    <lineage>
        <taxon>Eukaryota</taxon>
        <taxon>Metazoa</taxon>
        <taxon>Spiralia</taxon>
        <taxon>Lophotrochozoa</taxon>
        <taxon>Platyhelminthes</taxon>
        <taxon>Monogenea</taxon>
        <taxon>Polyopisthocotylea</taxon>
        <taxon>Polystomatidea</taxon>
        <taxon>Polystomatidae</taxon>
        <taxon>Protopolystoma</taxon>
    </lineage>
</organism>
<dbReference type="EMBL" id="CAAALY010031347">
    <property type="protein sequence ID" value="VEL17158.1"/>
    <property type="molecule type" value="Genomic_DNA"/>
</dbReference>
<comment type="caution">
    <text evidence="1">The sequence shown here is derived from an EMBL/GenBank/DDBJ whole genome shotgun (WGS) entry which is preliminary data.</text>
</comment>
<gene>
    <name evidence="1" type="ORF">PXEA_LOCUS10598</name>
</gene>
<dbReference type="Proteomes" id="UP000784294">
    <property type="component" value="Unassembled WGS sequence"/>
</dbReference>
<evidence type="ECO:0000313" key="2">
    <source>
        <dbReference type="Proteomes" id="UP000784294"/>
    </source>
</evidence>
<reference evidence="1" key="1">
    <citation type="submission" date="2018-11" db="EMBL/GenBank/DDBJ databases">
        <authorList>
            <consortium name="Pathogen Informatics"/>
        </authorList>
    </citation>
    <scope>NUCLEOTIDE SEQUENCE</scope>
</reference>
<sequence>MGTQLAEEIGSARRSNDALEQRHNAFHPPTPSRDVGPVSLTGTHLRLTLPRPSIDATRRHKPTQRALRLCAAFCVSFNLPLANRRAANGPKPDTFAPQPLVSTHRAWAAAAAAAAAAAIGSPTIGSRLLLVR</sequence>
<accession>A0A3S5AI75</accession>
<protein>
    <submittedName>
        <fullName evidence="1">Uncharacterized protein</fullName>
    </submittedName>
</protein>
<dbReference type="AlphaFoldDB" id="A0A3S5AI75"/>
<evidence type="ECO:0000313" key="1">
    <source>
        <dbReference type="EMBL" id="VEL17158.1"/>
    </source>
</evidence>
<name>A0A3S5AI75_9PLAT</name>
<keyword evidence="2" id="KW-1185">Reference proteome</keyword>